<protein>
    <submittedName>
        <fullName evidence="1">Uncharacterized protein</fullName>
    </submittedName>
</protein>
<gene>
    <name evidence="1" type="ORF">K3169_06925</name>
</gene>
<organism evidence="1 2">
    <name type="scientific">Pseudomonas phytophila</name>
    <dbReference type="NCBI Taxonomy" id="2867264"/>
    <lineage>
        <taxon>Bacteria</taxon>
        <taxon>Pseudomonadati</taxon>
        <taxon>Pseudomonadota</taxon>
        <taxon>Gammaproteobacteria</taxon>
        <taxon>Pseudomonadales</taxon>
        <taxon>Pseudomonadaceae</taxon>
        <taxon>Pseudomonas</taxon>
    </lineage>
</organism>
<proteinExistence type="predicted"/>
<sequence length="192" mass="21966">MNDYVRDAIVKLKGDAVGVEFTGFVSNARLPSPPALEGEIWHHIHADTSGRYADGHRIKTSPIVEIHAVGNSLWVETEAHSRYGILSFAPLGWIYFSRMYRTTDRLDPMPDGTPIFDMSHLVADSRMLEPGISKRFLERRVKPECTISKFKSRVKQHLRPALDQDYLTRMNDHAEECREVLKRGGVRLINHE</sequence>
<accession>A0ABY6FI54</accession>
<reference evidence="1" key="1">
    <citation type="submission" date="2021-08" db="EMBL/GenBank/DDBJ databases">
        <title>Complete genome sequence of Pseudomonas phytophila.</title>
        <authorList>
            <person name="Weir B.S."/>
            <person name="Templeton M.D."/>
            <person name="Arshed S."/>
            <person name="Andersen M.T."/>
            <person name="Jayaraman J."/>
        </authorList>
    </citation>
    <scope>NUCLEOTIDE SEQUENCE</scope>
    <source>
        <strain evidence="1">ICMP 23753</strain>
    </source>
</reference>
<evidence type="ECO:0000313" key="1">
    <source>
        <dbReference type="EMBL" id="UXZ97615.1"/>
    </source>
</evidence>
<name>A0ABY6FI54_9PSED</name>
<evidence type="ECO:0000313" key="2">
    <source>
        <dbReference type="Proteomes" id="UP001063228"/>
    </source>
</evidence>
<dbReference type="Proteomes" id="UP001063228">
    <property type="component" value="Chromosome"/>
</dbReference>
<dbReference type="EMBL" id="CP081201">
    <property type="protein sequence ID" value="UXZ97615.1"/>
    <property type="molecule type" value="Genomic_DNA"/>
</dbReference>
<keyword evidence="2" id="KW-1185">Reference proteome</keyword>
<dbReference type="RefSeq" id="WP_263270744.1">
    <property type="nucleotide sequence ID" value="NZ_CP081201.1"/>
</dbReference>